<sequence>MCAQASPLWERVARRGATSRVRGVSPHTPLLISARIEPLIRRHSRSFASAFLRTAADGRLCHLLPQGEKGRGCSVRGGASMIEHSNEPKDASPSVIAQHVAMLAALPFSDTRDFDDAARGFLGTIEHATITNPQGRTVWSLEPYGFLSTEEAPPTVNPSLWRQSRLNMRHGLFEVVPGVYQVRGLDIANMTLIEGDSGVIVVDTLTSIEGARAALDLYFKHRGTRPVAAIIFTHTHTDHWGGARGVLAEDALASSRVPIIAPNLFMEHAVSENIIAGPAMLRRAQYQFGPLLAKGVRGQVDCGLGKSMAAGSVALLRPTDLIMATGDTRVIDGVAFEFQMAPNSEAPAEMHFFIPRYKLLNLAENCTHNFHNLLPFRGADVRDALAWSKYLGEALRLWDGRAEAMCGQHHWPVWGRERIGTMIRQQRDLYKFAHDQTIRLMNHGLTAAEIAETIQLPTSLEAAWHGRGYYGHIRHNVKAIYQKYLGWYDANPVNLDPLPPVESGRKYVEYMGGADVILARARTDFDKGEFRFVAQVLGHLVFAEPDNAAARALLADTLEQLGYAAESATWRNAYLFGAQELRQGMPKVPARPPMPRETLAALRTSQLWDVLGIRLNGPRAEGKHIVLNWRFSDTGETFVLNLENCALTYAEGVQAENADAGFTLARATLDEVIAKLTSFPEAVAAGKVKLSGNPMKLAELMGLMDEFPRMFEIVEPKRAGVR</sequence>
<dbReference type="GO" id="GO:0018909">
    <property type="term" value="P:dodecyl sulfate metabolic process"/>
    <property type="evidence" value="ECO:0007669"/>
    <property type="project" value="InterPro"/>
</dbReference>
<dbReference type="InterPro" id="IPR038536">
    <property type="entry name" value="Alkyl/aryl-sulf_dimr_sf"/>
</dbReference>
<dbReference type="EMBL" id="PGVG01000068">
    <property type="protein sequence ID" value="PJG50288.1"/>
    <property type="molecule type" value="Genomic_DNA"/>
</dbReference>
<keyword evidence="3" id="KW-0378">Hydrolase</keyword>
<dbReference type="InterPro" id="IPR044097">
    <property type="entry name" value="Bds1/SdsA1_MBL-fold"/>
</dbReference>
<keyword evidence="2" id="KW-0479">Metal-binding</keyword>
<dbReference type="Pfam" id="PF14863">
    <property type="entry name" value="Alkyl_sulf_dimr"/>
    <property type="match status" value="1"/>
</dbReference>
<dbReference type="InterPro" id="IPR029229">
    <property type="entry name" value="Alkyl_sulf_C"/>
</dbReference>
<dbReference type="Pfam" id="PF14864">
    <property type="entry name" value="Alkyl_sulf_C"/>
    <property type="match status" value="1"/>
</dbReference>
<dbReference type="SMART" id="SM00849">
    <property type="entry name" value="Lactamase_B"/>
    <property type="match status" value="1"/>
</dbReference>
<dbReference type="InterPro" id="IPR052195">
    <property type="entry name" value="Bact_Alkyl/Aryl-Sulfatase"/>
</dbReference>
<dbReference type="Pfam" id="PF00753">
    <property type="entry name" value="Lactamase_B"/>
    <property type="match status" value="1"/>
</dbReference>
<dbReference type="GO" id="GO:0046872">
    <property type="term" value="F:metal ion binding"/>
    <property type="evidence" value="ECO:0007669"/>
    <property type="project" value="UniProtKB-KW"/>
</dbReference>
<dbReference type="FunFam" id="3.60.15.30:FF:000001">
    <property type="entry name" value="Alkyl/aryl-sulfatase BDS1"/>
    <property type="match status" value="1"/>
</dbReference>
<gene>
    <name evidence="10" type="ORF">CVM73_37290</name>
</gene>
<dbReference type="OrthoDB" id="9815874at2"/>
<evidence type="ECO:0000256" key="8">
    <source>
        <dbReference type="ARBA" id="ARBA00075789"/>
    </source>
</evidence>
<dbReference type="SUPFAM" id="SSF56281">
    <property type="entry name" value="Metallo-hydrolase/oxidoreductase"/>
    <property type="match status" value="1"/>
</dbReference>
<evidence type="ECO:0000313" key="10">
    <source>
        <dbReference type="EMBL" id="PJG50288.1"/>
    </source>
</evidence>
<dbReference type="InterPro" id="IPR001279">
    <property type="entry name" value="Metallo-B-lactamas"/>
</dbReference>
<evidence type="ECO:0000256" key="3">
    <source>
        <dbReference type="ARBA" id="ARBA00022801"/>
    </source>
</evidence>
<evidence type="ECO:0000313" key="11">
    <source>
        <dbReference type="Proteomes" id="UP000231194"/>
    </source>
</evidence>
<comment type="similarity">
    <text evidence="5">Belongs to the metallo-beta-lactamase superfamily. Type III sulfatase family.</text>
</comment>
<dbReference type="EC" id="3.1.6.21" evidence="6"/>
<comment type="cofactor">
    <cofactor evidence="1">
        <name>Zn(2+)</name>
        <dbReference type="ChEBI" id="CHEBI:29105"/>
    </cofactor>
</comment>
<dbReference type="InterPro" id="IPR029228">
    <property type="entry name" value="Alkyl_sulf_dimr"/>
</dbReference>
<proteinExistence type="inferred from homology"/>
<dbReference type="InterPro" id="IPR036527">
    <property type="entry name" value="SCP2_sterol-bd_dom_sf"/>
</dbReference>
<dbReference type="InterPro" id="IPR036866">
    <property type="entry name" value="RibonucZ/Hydroxyglut_hydro"/>
</dbReference>
<evidence type="ECO:0000256" key="7">
    <source>
        <dbReference type="ARBA" id="ARBA00068034"/>
    </source>
</evidence>
<dbReference type="GO" id="GO:0046983">
    <property type="term" value="F:protein dimerization activity"/>
    <property type="evidence" value="ECO:0007669"/>
    <property type="project" value="InterPro"/>
</dbReference>
<dbReference type="PANTHER" id="PTHR43223:SF1">
    <property type="entry name" value="ALKYL_ARYL-SULFATASE BDS1"/>
    <property type="match status" value="1"/>
</dbReference>
<accession>A0A2M8QXI3</accession>
<evidence type="ECO:0000256" key="6">
    <source>
        <dbReference type="ARBA" id="ARBA00066568"/>
    </source>
</evidence>
<dbReference type="PANTHER" id="PTHR43223">
    <property type="entry name" value="ALKYL/ARYL-SULFATASE"/>
    <property type="match status" value="1"/>
</dbReference>
<dbReference type="Gene3D" id="3.30.1050.10">
    <property type="entry name" value="SCP2 sterol-binding domain"/>
    <property type="match status" value="1"/>
</dbReference>
<keyword evidence="11" id="KW-1185">Reference proteome</keyword>
<dbReference type="GO" id="GO:0018741">
    <property type="term" value="F:linear primary-alkylsulfatase activity"/>
    <property type="evidence" value="ECO:0007669"/>
    <property type="project" value="UniProtKB-EC"/>
</dbReference>
<reference evidence="10 11" key="1">
    <citation type="submission" date="2017-11" db="EMBL/GenBank/DDBJ databases">
        <title>Bradyrhizobium forestalis sp. nov., an efficient nitrogen-fixing bacterium isolated from nodules of forest legume species in the Amazon.</title>
        <authorList>
            <person name="Costa E.M."/>
            <person name="Guimaraes A."/>
            <person name="Carvalho T.S."/>
            <person name="Rodrigues T.L."/>
            <person name="Ribeiro P.R.A."/>
            <person name="Lebbe L."/>
            <person name="Willems A."/>
            <person name="Moreira F.M.S."/>
        </authorList>
    </citation>
    <scope>NUCLEOTIDE SEQUENCE [LARGE SCALE GENOMIC DNA]</scope>
    <source>
        <strain evidence="10 11">INPA54B</strain>
    </source>
</reference>
<dbReference type="FunFam" id="1.25.40.880:FF:000001">
    <property type="entry name" value="SDS hydrolase SdsA1"/>
    <property type="match status" value="1"/>
</dbReference>
<feature type="domain" description="Metallo-beta-lactamase" evidence="9">
    <location>
        <begin position="187"/>
        <end position="409"/>
    </location>
</feature>
<dbReference type="Gene3D" id="3.60.15.30">
    <property type="entry name" value="Metallo-beta-lactamase domain"/>
    <property type="match status" value="1"/>
</dbReference>
<evidence type="ECO:0000256" key="4">
    <source>
        <dbReference type="ARBA" id="ARBA00022833"/>
    </source>
</evidence>
<evidence type="ECO:0000256" key="5">
    <source>
        <dbReference type="ARBA" id="ARBA00033751"/>
    </source>
</evidence>
<organism evidence="10 11">
    <name type="scientific">Bradyrhizobium forestalis</name>
    <dbReference type="NCBI Taxonomy" id="1419263"/>
    <lineage>
        <taxon>Bacteria</taxon>
        <taxon>Pseudomonadati</taxon>
        <taxon>Pseudomonadota</taxon>
        <taxon>Alphaproteobacteria</taxon>
        <taxon>Hyphomicrobiales</taxon>
        <taxon>Nitrobacteraceae</taxon>
        <taxon>Bradyrhizobium</taxon>
    </lineage>
</organism>
<comment type="caution">
    <text evidence="10">The sequence shown here is derived from an EMBL/GenBank/DDBJ whole genome shotgun (WGS) entry which is preliminary data.</text>
</comment>
<protein>
    <recommendedName>
        <fullName evidence="7">Linear primary-alkylsulfatase</fullName>
        <ecNumber evidence="6">3.1.6.21</ecNumber>
    </recommendedName>
    <alternativeName>
        <fullName evidence="8">Type III linear primary-alkylsulfatase</fullName>
    </alternativeName>
</protein>
<evidence type="ECO:0000259" key="9">
    <source>
        <dbReference type="SMART" id="SM00849"/>
    </source>
</evidence>
<dbReference type="SUPFAM" id="SSF55718">
    <property type="entry name" value="SCP-like"/>
    <property type="match status" value="1"/>
</dbReference>
<evidence type="ECO:0000256" key="2">
    <source>
        <dbReference type="ARBA" id="ARBA00022723"/>
    </source>
</evidence>
<keyword evidence="4" id="KW-0862">Zinc</keyword>
<dbReference type="Proteomes" id="UP000231194">
    <property type="component" value="Unassembled WGS sequence"/>
</dbReference>
<evidence type="ECO:0000256" key="1">
    <source>
        <dbReference type="ARBA" id="ARBA00001947"/>
    </source>
</evidence>
<dbReference type="AlphaFoldDB" id="A0A2M8QXI3"/>
<dbReference type="Gene3D" id="1.25.40.880">
    <property type="entry name" value="Alkyl sulfatase, dimerisation domain"/>
    <property type="match status" value="1"/>
</dbReference>
<name>A0A2M8QXI3_9BRAD</name>
<dbReference type="CDD" id="cd07710">
    <property type="entry name" value="arylsulfatase_Sdsa1-like_MBL-fold"/>
    <property type="match status" value="1"/>
</dbReference>